<accession>A0A8S1F0J0</accession>
<comment type="pathway">
    <text evidence="2">Protein modification; protein ubiquitination.</text>
</comment>
<dbReference type="OrthoDB" id="636773at2759"/>
<dbReference type="Gene3D" id="2.60.120.820">
    <property type="entry name" value="PHR domain"/>
    <property type="match status" value="1"/>
</dbReference>
<dbReference type="PANTHER" id="PTHR45774">
    <property type="entry name" value="BTB/POZ DOMAIN-CONTAINING"/>
    <property type="match status" value="1"/>
</dbReference>
<evidence type="ECO:0000313" key="8">
    <source>
        <dbReference type="Proteomes" id="UP000494206"/>
    </source>
</evidence>
<evidence type="ECO:0000259" key="6">
    <source>
        <dbReference type="PROSITE" id="PS50097"/>
    </source>
</evidence>
<evidence type="ECO:0000256" key="1">
    <source>
        <dbReference type="ARBA" id="ARBA00004496"/>
    </source>
</evidence>
<dbReference type="PROSITE" id="PS50097">
    <property type="entry name" value="BTB"/>
    <property type="match status" value="1"/>
</dbReference>
<gene>
    <name evidence="7" type="ORF">CBOVIS_LOCUS8084</name>
</gene>
<dbReference type="InterPro" id="IPR038648">
    <property type="entry name" value="PHR_sf"/>
</dbReference>
<protein>
    <recommendedName>
        <fullName evidence="6">BTB domain-containing protein</fullName>
    </recommendedName>
</protein>
<organism evidence="7 8">
    <name type="scientific">Caenorhabditis bovis</name>
    <dbReference type="NCBI Taxonomy" id="2654633"/>
    <lineage>
        <taxon>Eukaryota</taxon>
        <taxon>Metazoa</taxon>
        <taxon>Ecdysozoa</taxon>
        <taxon>Nematoda</taxon>
        <taxon>Chromadorea</taxon>
        <taxon>Rhabditida</taxon>
        <taxon>Rhabditina</taxon>
        <taxon>Rhabditomorpha</taxon>
        <taxon>Rhabditoidea</taxon>
        <taxon>Rhabditidae</taxon>
        <taxon>Peloderinae</taxon>
        <taxon>Caenorhabditis</taxon>
    </lineage>
</organism>
<feature type="compositionally biased region" description="Polar residues" evidence="5">
    <location>
        <begin position="27"/>
        <end position="51"/>
    </location>
</feature>
<dbReference type="InterPro" id="IPR012983">
    <property type="entry name" value="PHR"/>
</dbReference>
<evidence type="ECO:0000256" key="3">
    <source>
        <dbReference type="ARBA" id="ARBA00022490"/>
    </source>
</evidence>
<dbReference type="SMART" id="SM00875">
    <property type="entry name" value="BACK"/>
    <property type="match status" value="1"/>
</dbReference>
<keyword evidence="3" id="KW-0963">Cytoplasm</keyword>
<dbReference type="Pfam" id="PF07707">
    <property type="entry name" value="BACK"/>
    <property type="match status" value="1"/>
</dbReference>
<dbReference type="GO" id="GO:0005829">
    <property type="term" value="C:cytosol"/>
    <property type="evidence" value="ECO:0007669"/>
    <property type="project" value="TreeGrafter"/>
</dbReference>
<comment type="subcellular location">
    <subcellularLocation>
        <location evidence="1">Cytoplasm</location>
    </subcellularLocation>
</comment>
<dbReference type="Pfam" id="PF08005">
    <property type="entry name" value="PHR"/>
    <property type="match status" value="1"/>
</dbReference>
<evidence type="ECO:0000313" key="7">
    <source>
        <dbReference type="EMBL" id="CAB3405946.1"/>
    </source>
</evidence>
<dbReference type="SMART" id="SM00225">
    <property type="entry name" value="BTB"/>
    <property type="match status" value="1"/>
</dbReference>
<dbReference type="AlphaFoldDB" id="A0A8S1F0J0"/>
<dbReference type="EMBL" id="CADEPM010000005">
    <property type="protein sequence ID" value="CAB3405946.1"/>
    <property type="molecule type" value="Genomic_DNA"/>
</dbReference>
<dbReference type="GO" id="GO:0000932">
    <property type="term" value="C:P-body"/>
    <property type="evidence" value="ECO:0007669"/>
    <property type="project" value="TreeGrafter"/>
</dbReference>
<dbReference type="SUPFAM" id="SSF54695">
    <property type="entry name" value="POZ domain"/>
    <property type="match status" value="1"/>
</dbReference>
<dbReference type="FunFam" id="1.25.40.420:FF:000008">
    <property type="entry name" value="BTB/POZ domain-containing protein POB1"/>
    <property type="match status" value="1"/>
</dbReference>
<sequence length="610" mass="68358">MVVEKDTVMDKNASNSMMWEDEEEPSTSKNSEESLFQGENQLYPSRKNAANISHHKQNEREEDMAAQGQLYSEMPPANIKKGNSAEAALLVRPFEDNAEPATTSNSKMSTDKLVALSPSKAVNILPVNRNLIITSTNNLIAIGRKPQNYAVSSTLSNKKKICQSQFDPSSQSTLGWQAEKKNLRERIAHMYCNETLADVYFVVGNDQCKQTIPAHKFVLSIGSVVFDAMFNGGLTPRNTDTPLEIELPDVEPSAFLTLLKFLYSDEVSIGPESVMTTLYTAKKYAVPAMETACVEFLKQSLEADNAFMLLSQAKLFEEPQLEQLCLDLIDKNTLEAINADGFTDIDLATLCDVLNRNSLRVREIHLFQAVVRWAKAECERRNVPCTAENKRVVLGNALQLIRFPLMKIDEFALHVEPESLLSDREMTQIFKYLAVNPSDRPELVYSDTPRCYMSSTEKVVSRFQRHENRWGYCGTPDRIKFTVDRSIFVIGLGLYGSIHGPHQYKVQIKLIHCGTGKTLTEHDTSFVCDGTPTPCRVLFKEPVEILPAVTYIASACVMGPDTYYGTKGLRRIVHTEADVTFQFTYAAVNNNGTSVEDGQIPEIVFYTAQK</sequence>
<dbReference type="Proteomes" id="UP000494206">
    <property type="component" value="Unassembled WGS sequence"/>
</dbReference>
<feature type="region of interest" description="Disordered" evidence="5">
    <location>
        <begin position="1"/>
        <end position="60"/>
    </location>
</feature>
<dbReference type="CDD" id="cd18487">
    <property type="entry name" value="BACK_BTBD1_like"/>
    <property type="match status" value="1"/>
</dbReference>
<dbReference type="Pfam" id="PF00651">
    <property type="entry name" value="BTB"/>
    <property type="match status" value="1"/>
</dbReference>
<evidence type="ECO:0000256" key="4">
    <source>
        <dbReference type="ARBA" id="ARBA00022786"/>
    </source>
</evidence>
<dbReference type="InterPro" id="IPR011705">
    <property type="entry name" value="BACK"/>
</dbReference>
<feature type="domain" description="BTB" evidence="6">
    <location>
        <begin position="197"/>
        <end position="271"/>
    </location>
</feature>
<keyword evidence="4" id="KW-0833">Ubl conjugation pathway</keyword>
<proteinExistence type="predicted"/>
<evidence type="ECO:0000256" key="2">
    <source>
        <dbReference type="ARBA" id="ARBA00004906"/>
    </source>
</evidence>
<reference evidence="7 8" key="1">
    <citation type="submission" date="2020-04" db="EMBL/GenBank/DDBJ databases">
        <authorList>
            <person name="Laetsch R D."/>
            <person name="Stevens L."/>
            <person name="Kumar S."/>
            <person name="Blaxter L. M."/>
        </authorList>
    </citation>
    <scope>NUCLEOTIDE SEQUENCE [LARGE SCALE GENOMIC DNA]</scope>
</reference>
<name>A0A8S1F0J0_9PELO</name>
<dbReference type="Gene3D" id="3.30.710.10">
    <property type="entry name" value="Potassium Channel Kv1.1, Chain A"/>
    <property type="match status" value="1"/>
</dbReference>
<dbReference type="InterPro" id="IPR000210">
    <property type="entry name" value="BTB/POZ_dom"/>
</dbReference>
<evidence type="ECO:0000256" key="5">
    <source>
        <dbReference type="SAM" id="MobiDB-lite"/>
    </source>
</evidence>
<dbReference type="Gene3D" id="1.25.40.420">
    <property type="match status" value="1"/>
</dbReference>
<comment type="caution">
    <text evidence="7">The sequence shown here is derived from an EMBL/GenBank/DDBJ whole genome shotgun (WGS) entry which is preliminary data.</text>
</comment>
<dbReference type="CDD" id="cd18281">
    <property type="entry name" value="BTB_POZ_BTBD1_2"/>
    <property type="match status" value="1"/>
</dbReference>
<dbReference type="InterPro" id="IPR011333">
    <property type="entry name" value="SKP1/BTB/POZ_sf"/>
</dbReference>
<dbReference type="PANTHER" id="PTHR45774:SF3">
    <property type="entry name" value="BTB (POZ) DOMAIN-CONTAINING 2B-RELATED"/>
    <property type="match status" value="1"/>
</dbReference>
<keyword evidence="8" id="KW-1185">Reference proteome</keyword>
<dbReference type="GO" id="GO:0022008">
    <property type="term" value="P:neurogenesis"/>
    <property type="evidence" value="ECO:0007669"/>
    <property type="project" value="TreeGrafter"/>
</dbReference>